<dbReference type="InterPro" id="IPR056870">
    <property type="entry name" value="TTC3/DZIP3/RBM44-like_helical"/>
</dbReference>
<evidence type="ECO:0000259" key="1">
    <source>
        <dbReference type="Pfam" id="PF24905"/>
    </source>
</evidence>
<reference evidence="2 3" key="1">
    <citation type="submission" date="2019-09" db="EMBL/GenBank/DDBJ databases">
        <title>Bird 10,000 Genomes (B10K) Project - Family phase.</title>
        <authorList>
            <person name="Zhang G."/>
        </authorList>
    </citation>
    <scope>NUCLEOTIDE SEQUENCE [LARGE SCALE GENOMIC DNA]</scope>
    <source>
        <strain evidence="2">B10K-DU-012-10</strain>
        <tissue evidence="2">Blood</tissue>
    </source>
</reference>
<dbReference type="AlphaFoldDB" id="A0A7K6CQ28"/>
<feature type="domain" description="TTC3/DZIP3/RBM44-like helical" evidence="1">
    <location>
        <begin position="23"/>
        <end position="66"/>
    </location>
</feature>
<dbReference type="EMBL" id="VZRJ01019237">
    <property type="protein sequence ID" value="NWV15878.1"/>
    <property type="molecule type" value="Genomic_DNA"/>
</dbReference>
<accession>A0A7K6CQ28</accession>
<proteinExistence type="predicted"/>
<sequence length="74" mass="8345">TSISSFTYPSGVFVSPYALNLSSFNKLIRRLQDRHPEVSRDKIMEALHEVRKNNKGVLNGLAIRSIEEKTSAIL</sequence>
<organism evidence="2 3">
    <name type="scientific">Ptilonorhynchus violaceus</name>
    <name type="common">Satin bowerbird</name>
    <name type="synonym">Pyrrhocorax violaceus</name>
    <dbReference type="NCBI Taxonomy" id="28724"/>
    <lineage>
        <taxon>Eukaryota</taxon>
        <taxon>Metazoa</taxon>
        <taxon>Chordata</taxon>
        <taxon>Craniata</taxon>
        <taxon>Vertebrata</taxon>
        <taxon>Euteleostomi</taxon>
        <taxon>Archelosauria</taxon>
        <taxon>Archosauria</taxon>
        <taxon>Dinosauria</taxon>
        <taxon>Saurischia</taxon>
        <taxon>Theropoda</taxon>
        <taxon>Coelurosauria</taxon>
        <taxon>Aves</taxon>
        <taxon>Neognathae</taxon>
        <taxon>Neoaves</taxon>
        <taxon>Telluraves</taxon>
        <taxon>Australaves</taxon>
        <taxon>Passeriformes</taxon>
        <taxon>Ptilonorhynchidae</taxon>
        <taxon>Ptilonorhynchus</taxon>
    </lineage>
</organism>
<evidence type="ECO:0000313" key="3">
    <source>
        <dbReference type="Proteomes" id="UP000584880"/>
    </source>
</evidence>
<feature type="non-terminal residue" evidence="2">
    <location>
        <position position="74"/>
    </location>
</feature>
<comment type="caution">
    <text evidence="2">The sequence shown here is derived from an EMBL/GenBank/DDBJ whole genome shotgun (WGS) entry which is preliminary data.</text>
</comment>
<name>A0A7K6CQ28_PTIVI</name>
<dbReference type="Proteomes" id="UP000584880">
    <property type="component" value="Unassembled WGS sequence"/>
</dbReference>
<dbReference type="Pfam" id="PF24905">
    <property type="entry name" value="TTC3_9th"/>
    <property type="match status" value="1"/>
</dbReference>
<evidence type="ECO:0000313" key="2">
    <source>
        <dbReference type="EMBL" id="NWV15878.1"/>
    </source>
</evidence>
<gene>
    <name evidence="2" type="primary">Rbm44</name>
    <name evidence="2" type="ORF">PTIVIO_R07271</name>
</gene>
<feature type="non-terminal residue" evidence="2">
    <location>
        <position position="1"/>
    </location>
</feature>
<protein>
    <submittedName>
        <fullName evidence="2">RBM44 protein</fullName>
    </submittedName>
</protein>
<keyword evidence="3" id="KW-1185">Reference proteome</keyword>